<gene>
    <name evidence="1" type="ORF">FE246_07180</name>
</gene>
<evidence type="ECO:0000313" key="1">
    <source>
        <dbReference type="EMBL" id="TLS71387.1"/>
    </source>
</evidence>
<evidence type="ECO:0000313" key="2">
    <source>
        <dbReference type="Proteomes" id="UP000308001"/>
    </source>
</evidence>
<sequence length="122" mass="14429">MDLEKFIQNNTPKKKISIFDEYVDDINKLLDLNYSQKQVIEYLKTKCKNKTGLTESNLSRYLKKPKKQNTKEVQNLDKNESKNIVKDKNEKKPIDIFANLKPKDSKTPFEQTMLDFVKEIKN</sequence>
<organism evidence="1 2">
    <name type="scientific">Aliarcobacter thereius</name>
    <dbReference type="NCBI Taxonomy" id="544718"/>
    <lineage>
        <taxon>Bacteria</taxon>
        <taxon>Pseudomonadati</taxon>
        <taxon>Campylobacterota</taxon>
        <taxon>Epsilonproteobacteria</taxon>
        <taxon>Campylobacterales</taxon>
        <taxon>Arcobacteraceae</taxon>
        <taxon>Aliarcobacter</taxon>
    </lineage>
</organism>
<dbReference type="RefSeq" id="WP_138142964.1">
    <property type="nucleotide sequence ID" value="NZ_VBUF01000004.1"/>
</dbReference>
<dbReference type="EMBL" id="VBUF01000004">
    <property type="protein sequence ID" value="TLS71387.1"/>
    <property type="molecule type" value="Genomic_DNA"/>
</dbReference>
<dbReference type="Proteomes" id="UP000308001">
    <property type="component" value="Unassembled WGS sequence"/>
</dbReference>
<name>A0A5R9H630_9BACT</name>
<protein>
    <submittedName>
        <fullName evidence="1">Uncharacterized protein</fullName>
    </submittedName>
</protein>
<proteinExistence type="predicted"/>
<accession>A0A5R9H630</accession>
<comment type="caution">
    <text evidence="1">The sequence shown here is derived from an EMBL/GenBank/DDBJ whole genome shotgun (WGS) entry which is preliminary data.</text>
</comment>
<dbReference type="AlphaFoldDB" id="A0A5R9H630"/>
<reference evidence="1 2" key="1">
    <citation type="submission" date="2019-05" db="EMBL/GenBank/DDBJ databases">
        <title>Arcobacter cibarius and Arcobacter thereius providing challenges in identification an antibiotic susceptibility and Quinolone resistance.</title>
        <authorList>
            <person name="Busch A."/>
            <person name="Hanel I."/>
            <person name="Hotzel H."/>
            <person name="Tomaso H."/>
        </authorList>
    </citation>
    <scope>NUCLEOTIDE SEQUENCE [LARGE SCALE GENOMIC DNA]</scope>
    <source>
        <strain evidence="1 2">17CS1191_2</strain>
    </source>
</reference>